<dbReference type="Proteomes" id="UP000030701">
    <property type="component" value="Unassembled WGS sequence"/>
</dbReference>
<protein>
    <submittedName>
        <fullName evidence="2">Uncharacterized protein</fullName>
    </submittedName>
</protein>
<proteinExistence type="predicted"/>
<dbReference type="EMBL" id="KK035286">
    <property type="protein sequence ID" value="EXM13412.1"/>
    <property type="molecule type" value="Genomic_DNA"/>
</dbReference>
<reference evidence="2" key="2">
    <citation type="submission" date="2014-03" db="EMBL/GenBank/DDBJ databases">
        <title>The Genome Annotation of Fusarium oxysporum Cotton.</title>
        <authorList>
            <consortium name="The Broad Institute Genomics Platform"/>
            <person name="Ma L.-J."/>
            <person name="Corby-Kistler H."/>
            <person name="Broz K."/>
            <person name="Gale L.R."/>
            <person name="Jonkers W."/>
            <person name="O'Donnell K."/>
            <person name="Ploetz R."/>
            <person name="Steinberg C."/>
            <person name="Schwartz D.C."/>
            <person name="VanEtten H."/>
            <person name="Zhou S."/>
            <person name="Young S.K."/>
            <person name="Zeng Q."/>
            <person name="Gargeya S."/>
            <person name="Fitzgerald M."/>
            <person name="Abouelleil A."/>
            <person name="Alvarado L."/>
            <person name="Chapman S.B."/>
            <person name="Gainer-Dewar J."/>
            <person name="Goldberg J."/>
            <person name="Griggs A."/>
            <person name="Gujja S."/>
            <person name="Hansen M."/>
            <person name="Howarth C."/>
            <person name="Imamovic A."/>
            <person name="Ireland A."/>
            <person name="Larimer J."/>
            <person name="McCowan C."/>
            <person name="Murphy C."/>
            <person name="Pearson M."/>
            <person name="Poon T.W."/>
            <person name="Priest M."/>
            <person name="Roberts A."/>
            <person name="Saif S."/>
            <person name="Shea T."/>
            <person name="Sykes S."/>
            <person name="Wortman J."/>
            <person name="Nusbaum C."/>
            <person name="Birren B."/>
        </authorList>
    </citation>
    <scope>NUCLEOTIDE SEQUENCE</scope>
    <source>
        <strain evidence="2">25433</strain>
    </source>
</reference>
<sequence length="183" mass="20279">MVNAAARATNKNEPKGKKNTASVDSDRLKVLAIEALRQAEEMTDHTTRGTPADALELRAIVLMEEEQPLPPGPRYIDVEMRVTAATDRSVHTPTVIETHAMPTKSENNQDQRSTGEHASTLQRTTGSYWLQRAPALSDISPSPKQFQAINNHRKDQSEGPQGLAELEEEALIYLDDELGLKLR</sequence>
<evidence type="ECO:0000256" key="1">
    <source>
        <dbReference type="SAM" id="MobiDB-lite"/>
    </source>
</evidence>
<feature type="region of interest" description="Disordered" evidence="1">
    <location>
        <begin position="87"/>
        <end position="120"/>
    </location>
</feature>
<dbReference type="OrthoDB" id="10389716at2759"/>
<feature type="compositionally biased region" description="Polar residues" evidence="1">
    <location>
        <begin position="139"/>
        <end position="150"/>
    </location>
</feature>
<evidence type="ECO:0000313" key="2">
    <source>
        <dbReference type="EMBL" id="EXM13412.1"/>
    </source>
</evidence>
<dbReference type="HOGENOM" id="CLU_097617_0_0_1"/>
<accession>X0KXA8</accession>
<dbReference type="AlphaFoldDB" id="X0KXA8"/>
<organism evidence="2">
    <name type="scientific">Fusarium oxysporum f. sp. vasinfectum 25433</name>
    <dbReference type="NCBI Taxonomy" id="1089449"/>
    <lineage>
        <taxon>Eukaryota</taxon>
        <taxon>Fungi</taxon>
        <taxon>Dikarya</taxon>
        <taxon>Ascomycota</taxon>
        <taxon>Pezizomycotina</taxon>
        <taxon>Sordariomycetes</taxon>
        <taxon>Hypocreomycetidae</taxon>
        <taxon>Hypocreales</taxon>
        <taxon>Nectriaceae</taxon>
        <taxon>Fusarium</taxon>
        <taxon>Fusarium oxysporum species complex</taxon>
    </lineage>
</organism>
<gene>
    <name evidence="2" type="ORF">FOTG_18127</name>
</gene>
<reference evidence="2" key="1">
    <citation type="submission" date="2011-11" db="EMBL/GenBank/DDBJ databases">
        <title>The Genome Sequence of Fusarium oxysporum Cotton.</title>
        <authorList>
            <consortium name="The Broad Institute Genome Sequencing Platform"/>
            <person name="Ma L.-J."/>
            <person name="Gale L.R."/>
            <person name="Schwartz D.C."/>
            <person name="Zhou S."/>
            <person name="Corby-Kistler H."/>
            <person name="Young S.K."/>
            <person name="Zeng Q."/>
            <person name="Gargeya S."/>
            <person name="Fitzgerald M."/>
            <person name="Haas B."/>
            <person name="Abouelleil A."/>
            <person name="Alvarado L."/>
            <person name="Arachchi H.M."/>
            <person name="Berlin A."/>
            <person name="Brown A."/>
            <person name="Chapman S.B."/>
            <person name="Chen Z."/>
            <person name="Dunbar C."/>
            <person name="Freedman E."/>
            <person name="Gearin G."/>
            <person name="Goldberg J."/>
            <person name="Griggs A."/>
            <person name="Gujja S."/>
            <person name="Heiman D."/>
            <person name="Howarth C."/>
            <person name="Larson L."/>
            <person name="Lui A."/>
            <person name="MacDonald P.J.P."/>
            <person name="Montmayeur A."/>
            <person name="Murphy C."/>
            <person name="Neiman D."/>
            <person name="Pearson M."/>
            <person name="Priest M."/>
            <person name="Roberts A."/>
            <person name="Saif S."/>
            <person name="Shea T."/>
            <person name="Shenoy N."/>
            <person name="Sisk P."/>
            <person name="Stolte C."/>
            <person name="Sykes S."/>
            <person name="Wortman J."/>
            <person name="Nusbaum C."/>
            <person name="Birren B."/>
        </authorList>
    </citation>
    <scope>NUCLEOTIDE SEQUENCE [LARGE SCALE GENOMIC DNA]</scope>
    <source>
        <strain evidence="2">25433</strain>
    </source>
</reference>
<name>X0KXA8_FUSOX</name>
<feature type="region of interest" description="Disordered" evidence="1">
    <location>
        <begin position="1"/>
        <end position="25"/>
    </location>
</feature>
<feature type="region of interest" description="Disordered" evidence="1">
    <location>
        <begin position="137"/>
        <end position="164"/>
    </location>
</feature>